<protein>
    <submittedName>
        <fullName evidence="11">Molecular chaperone</fullName>
    </submittedName>
</protein>
<dbReference type="PANTHER" id="PTHR30251:SF2">
    <property type="entry name" value="FIMBRIAL CHAPERONE YADV-RELATED"/>
    <property type="match status" value="1"/>
</dbReference>
<dbReference type="InterPro" id="IPR016147">
    <property type="entry name" value="Pili_assmbl_chaperone_N"/>
</dbReference>
<dbReference type="PROSITE" id="PS00635">
    <property type="entry name" value="PILI_CHAPERONE"/>
    <property type="match status" value="1"/>
</dbReference>
<name>A0A9Q4CL26_MORMO</name>
<evidence type="ECO:0000256" key="4">
    <source>
        <dbReference type="ARBA" id="ARBA00022729"/>
    </source>
</evidence>
<dbReference type="GO" id="GO:0071555">
    <property type="term" value="P:cell wall organization"/>
    <property type="evidence" value="ECO:0007669"/>
    <property type="project" value="InterPro"/>
</dbReference>
<dbReference type="InterPro" id="IPR050643">
    <property type="entry name" value="Periplasmic_pilus_chap"/>
</dbReference>
<gene>
    <name evidence="11" type="ORF">N0392_01930</name>
</gene>
<comment type="subcellular location">
    <subcellularLocation>
        <location evidence="1 8">Periplasm</location>
    </subcellularLocation>
</comment>
<dbReference type="PRINTS" id="PR00969">
    <property type="entry name" value="CHAPERONPILI"/>
</dbReference>
<comment type="caution">
    <text evidence="11">The sequence shown here is derived from an EMBL/GenBank/DDBJ whole genome shotgun (WGS) entry which is preliminary data.</text>
</comment>
<evidence type="ECO:0000256" key="5">
    <source>
        <dbReference type="ARBA" id="ARBA00022764"/>
    </source>
</evidence>
<dbReference type="AlphaFoldDB" id="A0A9Q4CL26"/>
<dbReference type="InterPro" id="IPR001829">
    <property type="entry name" value="Pili_assmbl_chaperone_bac"/>
</dbReference>
<dbReference type="Gene3D" id="2.60.40.10">
    <property type="entry name" value="Immunoglobulins"/>
    <property type="match status" value="2"/>
</dbReference>
<keyword evidence="6 8" id="KW-0143">Chaperone</keyword>
<organism evidence="11 12">
    <name type="scientific">Morganella morganii</name>
    <name type="common">Proteus morganii</name>
    <dbReference type="NCBI Taxonomy" id="582"/>
    <lineage>
        <taxon>Bacteria</taxon>
        <taxon>Pseudomonadati</taxon>
        <taxon>Pseudomonadota</taxon>
        <taxon>Gammaproteobacteria</taxon>
        <taxon>Enterobacterales</taxon>
        <taxon>Morganellaceae</taxon>
        <taxon>Morganella</taxon>
    </lineage>
</organism>
<dbReference type="EMBL" id="JAPNMI010000001">
    <property type="protein sequence ID" value="MCY0788449.1"/>
    <property type="molecule type" value="Genomic_DNA"/>
</dbReference>
<evidence type="ECO:0000256" key="1">
    <source>
        <dbReference type="ARBA" id="ARBA00004418"/>
    </source>
</evidence>
<dbReference type="InterPro" id="IPR016148">
    <property type="entry name" value="Pili_assmbl_chaperone_C"/>
</dbReference>
<dbReference type="SUPFAM" id="SSF49584">
    <property type="entry name" value="Periplasmic chaperone C-domain"/>
    <property type="match status" value="1"/>
</dbReference>
<dbReference type="Proteomes" id="UP001076655">
    <property type="component" value="Unassembled WGS sequence"/>
</dbReference>
<dbReference type="SUPFAM" id="SSF49354">
    <property type="entry name" value="PapD-like"/>
    <property type="match status" value="1"/>
</dbReference>
<evidence type="ECO:0000256" key="2">
    <source>
        <dbReference type="ARBA" id="ARBA00007399"/>
    </source>
</evidence>
<dbReference type="InterPro" id="IPR008962">
    <property type="entry name" value="PapD-like_sf"/>
</dbReference>
<sequence>MIKSIKIVILIFSCIFINNSFADISLGSTRIVISDGKNEGSVSAHNRDKINYLIQSWVLDENDKETDKFAITPPLFKLESNTSSSLRVVMVGDLPEDRESLYWLNVKFIPSTDKNIDANKLTFAVNNRIKVIYRPKSLSFSEPVEVFKRVSVRYIDGNIEFKNPTKYFINISEVKVNDVILKSPSYIEPESSVLVSVGNKKKPSRVGYTLIDDLGKLNLFQAEL</sequence>
<dbReference type="InterPro" id="IPR036316">
    <property type="entry name" value="Pili_assmbl_chap_C_dom_sf"/>
</dbReference>
<feature type="domain" description="Pili assembly chaperone C-terminal" evidence="10">
    <location>
        <begin position="162"/>
        <end position="216"/>
    </location>
</feature>
<evidence type="ECO:0000256" key="3">
    <source>
        <dbReference type="ARBA" id="ARBA00022558"/>
    </source>
</evidence>
<keyword evidence="3" id="KW-1029">Fimbrium biogenesis</keyword>
<dbReference type="GO" id="GO:0030288">
    <property type="term" value="C:outer membrane-bounded periplasmic space"/>
    <property type="evidence" value="ECO:0007669"/>
    <property type="project" value="InterPro"/>
</dbReference>
<evidence type="ECO:0000256" key="6">
    <source>
        <dbReference type="ARBA" id="ARBA00023186"/>
    </source>
</evidence>
<evidence type="ECO:0000313" key="11">
    <source>
        <dbReference type="EMBL" id="MCY0788449.1"/>
    </source>
</evidence>
<dbReference type="Pfam" id="PF02753">
    <property type="entry name" value="PapD_C"/>
    <property type="match status" value="1"/>
</dbReference>
<dbReference type="RefSeq" id="WP_267785143.1">
    <property type="nucleotide sequence ID" value="NZ_JAPNMI010000001.1"/>
</dbReference>
<dbReference type="Pfam" id="PF00345">
    <property type="entry name" value="PapD_N"/>
    <property type="match status" value="1"/>
</dbReference>
<proteinExistence type="inferred from homology"/>
<keyword evidence="4" id="KW-0732">Signal</keyword>
<dbReference type="InterPro" id="IPR013783">
    <property type="entry name" value="Ig-like_fold"/>
</dbReference>
<dbReference type="InterPro" id="IPR018046">
    <property type="entry name" value="Pili_assmbl_chaperone_CS"/>
</dbReference>
<comment type="similarity">
    <text evidence="2 8">Belongs to the periplasmic pilus chaperone family.</text>
</comment>
<evidence type="ECO:0000259" key="10">
    <source>
        <dbReference type="Pfam" id="PF02753"/>
    </source>
</evidence>
<dbReference type="PANTHER" id="PTHR30251">
    <property type="entry name" value="PILUS ASSEMBLY CHAPERONE"/>
    <property type="match status" value="1"/>
</dbReference>
<feature type="domain" description="Pili assembly chaperone N-terminal" evidence="9">
    <location>
        <begin position="24"/>
        <end position="138"/>
    </location>
</feature>
<reference evidence="11" key="1">
    <citation type="submission" date="2022-08" db="EMBL/GenBank/DDBJ databases">
        <authorList>
            <person name="Dale J.L."/>
        </authorList>
    </citation>
    <scope>NUCLEOTIDE SEQUENCE</scope>
    <source>
        <strain evidence="11">2022EL-00758</strain>
    </source>
</reference>
<accession>A0A9Q4CL26</accession>
<evidence type="ECO:0000259" key="9">
    <source>
        <dbReference type="Pfam" id="PF00345"/>
    </source>
</evidence>
<keyword evidence="5" id="KW-0574">Periplasm</keyword>
<evidence type="ECO:0000256" key="8">
    <source>
        <dbReference type="RuleBase" id="RU003918"/>
    </source>
</evidence>
<evidence type="ECO:0000256" key="7">
    <source>
        <dbReference type="ARBA" id="ARBA00023319"/>
    </source>
</evidence>
<keyword evidence="7" id="KW-0393">Immunoglobulin domain</keyword>
<evidence type="ECO:0000313" key="12">
    <source>
        <dbReference type="Proteomes" id="UP001076655"/>
    </source>
</evidence>